<organism evidence="1 2">
    <name type="scientific">Clostridium beijerinckii</name>
    <name type="common">Clostridium MP</name>
    <dbReference type="NCBI Taxonomy" id="1520"/>
    <lineage>
        <taxon>Bacteria</taxon>
        <taxon>Bacillati</taxon>
        <taxon>Bacillota</taxon>
        <taxon>Clostridia</taxon>
        <taxon>Eubacteriales</taxon>
        <taxon>Clostridiaceae</taxon>
        <taxon>Clostridium</taxon>
    </lineage>
</organism>
<dbReference type="EMBL" id="JABSWW010000001">
    <property type="protein sequence ID" value="NRT88896.1"/>
    <property type="molecule type" value="Genomic_DNA"/>
</dbReference>
<evidence type="ECO:0000313" key="1">
    <source>
        <dbReference type="EMBL" id="NRT88896.1"/>
    </source>
</evidence>
<reference evidence="1" key="2">
    <citation type="journal article" date="2022" name="Nat. Biotechnol.">
        <title>Carbon-negative production of acetone and isopropanol by gas fermentation at industrial pilot scale.</title>
        <authorList>
            <person name="Liew F.E."/>
            <person name="Nogle R."/>
            <person name="Abdalla T."/>
            <person name="Rasor B.J."/>
            <person name="Canter C."/>
            <person name="Jensen R.O."/>
            <person name="Wang L."/>
            <person name="Strutz J."/>
            <person name="Chirania P."/>
            <person name="De Tissera S."/>
            <person name="Mueller A.P."/>
            <person name="Ruan Z."/>
            <person name="Gao A."/>
            <person name="Tran L."/>
            <person name="Engle N.L."/>
            <person name="Bromley J.C."/>
            <person name="Daniell J."/>
            <person name="Conrado R."/>
            <person name="Tschaplinski T.J."/>
            <person name="Giannone R.J."/>
            <person name="Hettich R.L."/>
            <person name="Karim A.S."/>
            <person name="Simpson S.D."/>
            <person name="Brown S.D."/>
            <person name="Leang C."/>
            <person name="Jewett M.C."/>
            <person name="Kopke M."/>
        </authorList>
    </citation>
    <scope>NUCLEOTIDE SEQUENCE</scope>
    <source>
        <strain evidence="1">DJ080</strain>
    </source>
</reference>
<dbReference type="Proteomes" id="UP001193748">
    <property type="component" value="Unassembled WGS sequence"/>
</dbReference>
<evidence type="ECO:0008006" key="3">
    <source>
        <dbReference type="Google" id="ProtNLM"/>
    </source>
</evidence>
<protein>
    <recommendedName>
        <fullName evidence="3">DUF5659 domain-containing protein</fullName>
    </recommendedName>
</protein>
<name>A0AAX0B1C7_CLOBE</name>
<reference evidence="1" key="1">
    <citation type="submission" date="2020-05" db="EMBL/GenBank/DDBJ databases">
        <authorList>
            <person name="Brown S."/>
            <person name="Huntemann M."/>
            <person name="Clum A."/>
            <person name="Spunde A."/>
            <person name="Palaniappan K."/>
            <person name="Ritter S."/>
            <person name="Mikhailova N."/>
            <person name="Chen I.-M."/>
            <person name="Stamatis D."/>
            <person name="Reddy T."/>
            <person name="O'Malley R."/>
            <person name="Daum C."/>
            <person name="Shapiro N."/>
            <person name="Ivanova N."/>
            <person name="Kyrpides N."/>
            <person name="Woyke T."/>
        </authorList>
    </citation>
    <scope>NUCLEOTIDE SEQUENCE</scope>
    <source>
        <strain evidence="1">DJ080</strain>
    </source>
</reference>
<dbReference type="AlphaFoldDB" id="A0AAX0B1C7"/>
<sequence length="62" mass="7378">MEKDFYIINNKNLAITISTLLNEDFLTFDDKRKGKEGKKCYSFKNTEKFRKILTLVNNTRNN</sequence>
<evidence type="ECO:0000313" key="2">
    <source>
        <dbReference type="Proteomes" id="UP001193748"/>
    </source>
</evidence>
<dbReference type="RefSeq" id="WP_173711022.1">
    <property type="nucleotide sequence ID" value="NZ_JABSWW010000001.1"/>
</dbReference>
<gene>
    <name evidence="1" type="ORF">B0H41_002575</name>
</gene>
<proteinExistence type="predicted"/>
<accession>A0AAX0B1C7</accession>
<comment type="caution">
    <text evidence="1">The sequence shown here is derived from an EMBL/GenBank/DDBJ whole genome shotgun (WGS) entry which is preliminary data.</text>
</comment>